<name>A0ABN2LDU9_9MICO</name>
<keyword evidence="2" id="KW-0472">Membrane</keyword>
<comment type="caution">
    <text evidence="3">The sequence shown here is derived from an EMBL/GenBank/DDBJ whole genome shotgun (WGS) entry which is preliminary data.</text>
</comment>
<dbReference type="Pfam" id="PF05949">
    <property type="entry name" value="DUF881"/>
    <property type="match status" value="1"/>
</dbReference>
<dbReference type="InterPro" id="IPR010273">
    <property type="entry name" value="DUF881"/>
</dbReference>
<dbReference type="PANTHER" id="PTHR37313:SF1">
    <property type="entry name" value="UPF0749 PROTEIN RV1823"/>
    <property type="match status" value="1"/>
</dbReference>
<dbReference type="Proteomes" id="UP001499938">
    <property type="component" value="Unassembled WGS sequence"/>
</dbReference>
<proteinExistence type="inferred from homology"/>
<reference evidence="3 4" key="1">
    <citation type="journal article" date="2019" name="Int. J. Syst. Evol. Microbiol.">
        <title>The Global Catalogue of Microorganisms (GCM) 10K type strain sequencing project: providing services to taxonomists for standard genome sequencing and annotation.</title>
        <authorList>
            <consortium name="The Broad Institute Genomics Platform"/>
            <consortium name="The Broad Institute Genome Sequencing Center for Infectious Disease"/>
            <person name="Wu L."/>
            <person name="Ma J."/>
        </authorList>
    </citation>
    <scope>NUCLEOTIDE SEQUENCE [LARGE SCALE GENOMIC DNA]</scope>
    <source>
        <strain evidence="3 4">JCM 15592</strain>
    </source>
</reference>
<dbReference type="EMBL" id="BAAAPO010000015">
    <property type="protein sequence ID" value="GAA1785345.1"/>
    <property type="molecule type" value="Genomic_DNA"/>
</dbReference>
<gene>
    <name evidence="3" type="ORF">GCM10009811_08110</name>
</gene>
<sequence length="269" mass="27896">MTLINEMLTRPLDPSYAASAARRVAAGEPPHTSVGTVLVTLTAILIGFLLAVAAGSVRRDAPTAQGVRAELIDQITERRDVVEERSRAIAARQQEIAGLEAASLAGAGASLTARLQRLGIDTGSSAVEGPGLIVSLADRPGPADPEATGVDQGKVLSRDVFIVVNGLWQSGAEAISINGQRLTVRSPIRFAGAAILVNFRPISPPYEISAIGDPDQLPELFAQSVGGAYVKSLSDNFGIVTSVTAKDDISLPGATRVSIDRARPLGDGS</sequence>
<keyword evidence="4" id="KW-1185">Reference proteome</keyword>
<comment type="similarity">
    <text evidence="1">Belongs to the UPF0749 family.</text>
</comment>
<feature type="transmembrane region" description="Helical" evidence="2">
    <location>
        <begin position="37"/>
        <end position="57"/>
    </location>
</feature>
<dbReference type="PANTHER" id="PTHR37313">
    <property type="entry name" value="UPF0749 PROTEIN RV1825"/>
    <property type="match status" value="1"/>
</dbReference>
<evidence type="ECO:0000256" key="1">
    <source>
        <dbReference type="ARBA" id="ARBA00009108"/>
    </source>
</evidence>
<keyword evidence="2" id="KW-0812">Transmembrane</keyword>
<organism evidence="3 4">
    <name type="scientific">Nostocoides veronense</name>
    <dbReference type="NCBI Taxonomy" id="330836"/>
    <lineage>
        <taxon>Bacteria</taxon>
        <taxon>Bacillati</taxon>
        <taxon>Actinomycetota</taxon>
        <taxon>Actinomycetes</taxon>
        <taxon>Micrococcales</taxon>
        <taxon>Intrasporangiaceae</taxon>
        <taxon>Nostocoides</taxon>
    </lineage>
</organism>
<dbReference type="Gene3D" id="3.30.70.1880">
    <property type="entry name" value="Protein of unknown function DUF881"/>
    <property type="match status" value="1"/>
</dbReference>
<evidence type="ECO:0000313" key="3">
    <source>
        <dbReference type="EMBL" id="GAA1785345.1"/>
    </source>
</evidence>
<protein>
    <submittedName>
        <fullName evidence="3">DUF881 domain-containing protein</fullName>
    </submittedName>
</protein>
<keyword evidence="2" id="KW-1133">Transmembrane helix</keyword>
<accession>A0ABN2LDU9</accession>
<evidence type="ECO:0000313" key="4">
    <source>
        <dbReference type="Proteomes" id="UP001499938"/>
    </source>
</evidence>
<evidence type="ECO:0000256" key="2">
    <source>
        <dbReference type="SAM" id="Phobius"/>
    </source>
</evidence>